<keyword evidence="2" id="KW-1185">Reference proteome</keyword>
<organism evidence="1 2">
    <name type="scientific">Coprinopsis cinerea (strain Okayama-7 / 130 / ATCC MYA-4618 / FGSC 9003)</name>
    <name type="common">Inky cap fungus</name>
    <name type="synonym">Hormographiella aspergillata</name>
    <dbReference type="NCBI Taxonomy" id="240176"/>
    <lineage>
        <taxon>Eukaryota</taxon>
        <taxon>Fungi</taxon>
        <taxon>Dikarya</taxon>
        <taxon>Basidiomycota</taxon>
        <taxon>Agaricomycotina</taxon>
        <taxon>Agaricomycetes</taxon>
        <taxon>Agaricomycetidae</taxon>
        <taxon>Agaricales</taxon>
        <taxon>Agaricineae</taxon>
        <taxon>Psathyrellaceae</taxon>
        <taxon>Coprinopsis</taxon>
    </lineage>
</organism>
<dbReference type="InParanoid" id="A8NMW7"/>
<reference evidence="1 2" key="1">
    <citation type="journal article" date="2010" name="Proc. Natl. Acad. Sci. U.S.A.">
        <title>Insights into evolution of multicellular fungi from the assembled chromosomes of the mushroom Coprinopsis cinerea (Coprinus cinereus).</title>
        <authorList>
            <person name="Stajich J.E."/>
            <person name="Wilke S.K."/>
            <person name="Ahren D."/>
            <person name="Au C.H."/>
            <person name="Birren B.W."/>
            <person name="Borodovsky M."/>
            <person name="Burns C."/>
            <person name="Canback B."/>
            <person name="Casselton L.A."/>
            <person name="Cheng C.K."/>
            <person name="Deng J."/>
            <person name="Dietrich F.S."/>
            <person name="Fargo D.C."/>
            <person name="Farman M.L."/>
            <person name="Gathman A.C."/>
            <person name="Goldberg J."/>
            <person name="Guigo R."/>
            <person name="Hoegger P.J."/>
            <person name="Hooker J.B."/>
            <person name="Huggins A."/>
            <person name="James T.Y."/>
            <person name="Kamada T."/>
            <person name="Kilaru S."/>
            <person name="Kodira C."/>
            <person name="Kues U."/>
            <person name="Kupfer D."/>
            <person name="Kwan H.S."/>
            <person name="Lomsadze A."/>
            <person name="Li W."/>
            <person name="Lilly W.W."/>
            <person name="Ma L.J."/>
            <person name="Mackey A.J."/>
            <person name="Manning G."/>
            <person name="Martin F."/>
            <person name="Muraguchi H."/>
            <person name="Natvig D.O."/>
            <person name="Palmerini H."/>
            <person name="Ramesh M.A."/>
            <person name="Rehmeyer C.J."/>
            <person name="Roe B.A."/>
            <person name="Shenoy N."/>
            <person name="Stanke M."/>
            <person name="Ter-Hovhannisyan V."/>
            <person name="Tunlid A."/>
            <person name="Velagapudi R."/>
            <person name="Vision T.J."/>
            <person name="Zeng Q."/>
            <person name="Zolan M.E."/>
            <person name="Pukkila P.J."/>
        </authorList>
    </citation>
    <scope>NUCLEOTIDE SEQUENCE [LARGE SCALE GENOMIC DNA]</scope>
    <source>
        <strain evidence="2">Okayama-7 / 130 / ATCC MYA-4618 / FGSC 9003</strain>
    </source>
</reference>
<gene>
    <name evidence="1" type="ORF">CC1G_12528</name>
</gene>
<comment type="caution">
    <text evidence="1">The sequence shown here is derived from an EMBL/GenBank/DDBJ whole genome shotgun (WGS) entry which is preliminary data.</text>
</comment>
<dbReference type="GeneID" id="6011521"/>
<dbReference type="KEGG" id="cci:CC1G_12528"/>
<dbReference type="RefSeq" id="XP_001835003.1">
    <property type="nucleotide sequence ID" value="XM_001834951.1"/>
</dbReference>
<name>A8NMW7_COPC7</name>
<dbReference type="VEuPathDB" id="FungiDB:CC1G_12528"/>
<protein>
    <submittedName>
        <fullName evidence="1">Uncharacterized protein</fullName>
    </submittedName>
</protein>
<dbReference type="Proteomes" id="UP000001861">
    <property type="component" value="Unassembled WGS sequence"/>
</dbReference>
<evidence type="ECO:0000313" key="2">
    <source>
        <dbReference type="Proteomes" id="UP000001861"/>
    </source>
</evidence>
<accession>A8NMW7</accession>
<sequence length="118" mass="12987">MSPGVYTIQELERHIVNCSTALGALGVPASEDGHELEEEVKGFISNARKSQHYHLGIIQSLSRAILLRVERIDNWSSMALAFRRGGEITITDAMRTFAASRAEVVAWMAELRAFGLSA</sequence>
<proteinExistence type="predicted"/>
<dbReference type="AlphaFoldDB" id="A8NMW7"/>
<evidence type="ECO:0000313" key="1">
    <source>
        <dbReference type="EMBL" id="EAU86823.1"/>
    </source>
</evidence>
<dbReference type="EMBL" id="AACS02000012">
    <property type="protein sequence ID" value="EAU86823.1"/>
    <property type="molecule type" value="Genomic_DNA"/>
</dbReference>